<dbReference type="InterPro" id="IPR050363">
    <property type="entry name" value="MIP/Aquaporin"/>
</dbReference>
<feature type="transmembrane region" description="Helical" evidence="8">
    <location>
        <begin position="12"/>
        <end position="29"/>
    </location>
</feature>
<dbReference type="Gene3D" id="1.20.1080.10">
    <property type="entry name" value="Glycerol uptake facilitator protein"/>
    <property type="match status" value="1"/>
</dbReference>
<dbReference type="RefSeq" id="WP_249510405.1">
    <property type="nucleotide sequence ID" value="NZ_CP093362.1"/>
</dbReference>
<dbReference type="PANTHER" id="PTHR43829">
    <property type="entry name" value="AQUAPORIN OR AQUAGLYCEROPORIN RELATED"/>
    <property type="match status" value="1"/>
</dbReference>
<gene>
    <name evidence="9" type="ORF">MOO46_03965</name>
</gene>
<feature type="transmembrane region" description="Helical" evidence="8">
    <location>
        <begin position="162"/>
        <end position="186"/>
    </location>
</feature>
<dbReference type="Pfam" id="PF00230">
    <property type="entry name" value="MIP"/>
    <property type="match status" value="1"/>
</dbReference>
<dbReference type="PRINTS" id="PR00783">
    <property type="entry name" value="MINTRINSICP"/>
</dbReference>
<reference evidence="9 10" key="1">
    <citation type="journal article" date="2022" name="Int. J. Syst. Evol. Microbiol.">
        <title>Apilactobacillus apisilvae sp. nov., Nicolia spurrieriana gen. nov. sp. nov., Bombilactobacillus folatiphilus sp. nov. and Bombilactobacillus thymidiniphilus sp. nov., four new lactic acid bacterial isolates from stingless bees Tetragonula carbonaria and Austroplebeia australis.</title>
        <authorList>
            <person name="Oliphant S.A."/>
            <person name="Watson-Haigh N.S."/>
            <person name="Sumby K.M."/>
            <person name="Gardner J."/>
            <person name="Groom S."/>
            <person name="Jiranek V."/>
        </authorList>
    </citation>
    <scope>NUCLEOTIDE SEQUENCE [LARGE SCALE GENOMIC DNA]</scope>
    <source>
        <strain evidence="9 10">SG5_A10</strain>
    </source>
</reference>
<comment type="subcellular location">
    <subcellularLocation>
        <location evidence="1">Membrane</location>
        <topology evidence="1">Multi-pass membrane protein</topology>
    </subcellularLocation>
</comment>
<proteinExistence type="inferred from homology"/>
<keyword evidence="6 8" id="KW-0472">Membrane</keyword>
<sequence length="232" mass="26383">MKLLIGEFVGTYLMLSLGLVSSVVINYFLFPKHQNRWLTGFYWGISILIPSFITTLLFGTAGFNPVVSLTLAVNDKISFWLFIGEVIMQTLGAWLASSTVNLVWSKWLRSLPLNLNLYATVPRNLNKWKTNFIWEMFGTFIIVINMQAMSNIVDSPWWIKTIWSSILMTIIISIIAPITGAAFNPVRDLIPRLFFSRTYDKGLSQWKYSIIPLLGPLVGGILGIIFSFLVYK</sequence>
<dbReference type="InterPro" id="IPR000425">
    <property type="entry name" value="MIP"/>
</dbReference>
<keyword evidence="10" id="KW-1185">Reference proteome</keyword>
<evidence type="ECO:0000256" key="6">
    <source>
        <dbReference type="ARBA" id="ARBA00023136"/>
    </source>
</evidence>
<evidence type="ECO:0000313" key="9">
    <source>
        <dbReference type="EMBL" id="UQS84419.1"/>
    </source>
</evidence>
<dbReference type="InterPro" id="IPR023271">
    <property type="entry name" value="Aquaporin-like"/>
</dbReference>
<dbReference type="Proteomes" id="UP000831859">
    <property type="component" value="Chromosome"/>
</dbReference>
<organism evidence="9 10">
    <name type="scientific">Apilactobacillus apisilvae</name>
    <dbReference type="NCBI Taxonomy" id="2923364"/>
    <lineage>
        <taxon>Bacteria</taxon>
        <taxon>Bacillati</taxon>
        <taxon>Bacillota</taxon>
        <taxon>Bacilli</taxon>
        <taxon>Lactobacillales</taxon>
        <taxon>Lactobacillaceae</taxon>
        <taxon>Apilactobacillus</taxon>
    </lineage>
</organism>
<feature type="transmembrane region" description="Helical" evidence="8">
    <location>
        <begin position="132"/>
        <end position="150"/>
    </location>
</feature>
<dbReference type="EMBL" id="CP093362">
    <property type="protein sequence ID" value="UQS84419.1"/>
    <property type="molecule type" value="Genomic_DNA"/>
</dbReference>
<comment type="similarity">
    <text evidence="2 7">Belongs to the MIP/aquaporin (TC 1.A.8) family.</text>
</comment>
<evidence type="ECO:0000256" key="3">
    <source>
        <dbReference type="ARBA" id="ARBA00022448"/>
    </source>
</evidence>
<evidence type="ECO:0000256" key="4">
    <source>
        <dbReference type="ARBA" id="ARBA00022692"/>
    </source>
</evidence>
<keyword evidence="4 7" id="KW-0812">Transmembrane</keyword>
<feature type="transmembrane region" description="Helical" evidence="8">
    <location>
        <begin position="206"/>
        <end position="231"/>
    </location>
</feature>
<dbReference type="PANTHER" id="PTHR43829:SF9">
    <property type="entry name" value="AQUAPORIN-9"/>
    <property type="match status" value="1"/>
</dbReference>
<feature type="transmembrane region" description="Helical" evidence="8">
    <location>
        <begin position="41"/>
        <end position="59"/>
    </location>
</feature>
<evidence type="ECO:0000256" key="8">
    <source>
        <dbReference type="SAM" id="Phobius"/>
    </source>
</evidence>
<evidence type="ECO:0000313" key="10">
    <source>
        <dbReference type="Proteomes" id="UP000831859"/>
    </source>
</evidence>
<dbReference type="SUPFAM" id="SSF81338">
    <property type="entry name" value="Aquaporin-like"/>
    <property type="match status" value="1"/>
</dbReference>
<evidence type="ECO:0000256" key="7">
    <source>
        <dbReference type="RuleBase" id="RU000477"/>
    </source>
</evidence>
<evidence type="ECO:0000256" key="1">
    <source>
        <dbReference type="ARBA" id="ARBA00004141"/>
    </source>
</evidence>
<evidence type="ECO:0000256" key="5">
    <source>
        <dbReference type="ARBA" id="ARBA00022989"/>
    </source>
</evidence>
<keyword evidence="3 7" id="KW-0813">Transport</keyword>
<accession>A0ABY4PFC5</accession>
<keyword evidence="5 8" id="KW-1133">Transmembrane helix</keyword>
<protein>
    <submittedName>
        <fullName evidence="9">Aquaporin</fullName>
    </submittedName>
</protein>
<evidence type="ECO:0000256" key="2">
    <source>
        <dbReference type="ARBA" id="ARBA00006175"/>
    </source>
</evidence>
<name>A0ABY4PFC5_9LACO</name>
<feature type="transmembrane region" description="Helical" evidence="8">
    <location>
        <begin position="79"/>
        <end position="104"/>
    </location>
</feature>